<proteinExistence type="predicted"/>
<dbReference type="InParanoid" id="A0A6J2UP13"/>
<dbReference type="GO" id="GO:0000045">
    <property type="term" value="P:autophagosome assembly"/>
    <property type="evidence" value="ECO:0007669"/>
    <property type="project" value="TreeGrafter"/>
</dbReference>
<dbReference type="GO" id="GO:0045893">
    <property type="term" value="P:positive regulation of DNA-templated transcription"/>
    <property type="evidence" value="ECO:0007669"/>
    <property type="project" value="TreeGrafter"/>
</dbReference>
<gene>
    <name evidence="13" type="primary">si:ch211-260e23.9</name>
</gene>
<keyword evidence="4" id="KW-0072">Autophagy</keyword>
<keyword evidence="8" id="KW-0539">Nucleus</keyword>
<dbReference type="GO" id="GO:0016604">
    <property type="term" value="C:nuclear body"/>
    <property type="evidence" value="ECO:0007669"/>
    <property type="project" value="UniProtKB-SubCell"/>
</dbReference>
<evidence type="ECO:0000256" key="6">
    <source>
        <dbReference type="ARBA" id="ARBA00023159"/>
    </source>
</evidence>
<dbReference type="GO" id="GO:0005776">
    <property type="term" value="C:autophagosome"/>
    <property type="evidence" value="ECO:0007669"/>
    <property type="project" value="UniProtKB-SubCell"/>
</dbReference>
<feature type="region of interest" description="Disordered" evidence="11">
    <location>
        <begin position="75"/>
        <end position="95"/>
    </location>
</feature>
<evidence type="ECO:0000256" key="11">
    <source>
        <dbReference type="SAM" id="MobiDB-lite"/>
    </source>
</evidence>
<feature type="compositionally biased region" description="Acidic residues" evidence="11">
    <location>
        <begin position="80"/>
        <end position="91"/>
    </location>
</feature>
<name>A0A6J2UP13_CHACN</name>
<dbReference type="InterPro" id="IPR029431">
    <property type="entry name" value="TP53INP"/>
</dbReference>
<sequence length="170" mass="19761">MIGKIFAHLLGNMEGGELTDTNAVENENCEDLLEFEDGEWVIINVHDNRSFTSVEVDPLENLLIEHPSMSVYQMRHQGNEEEDLSSDEEEVDSNRPVSVRRHVSWRLAAWGIPVPCSDHLLSAQRARVNADRRKLTRCALHRQNLSKIRHLPSERRYGHYKQPSQRLYNY</sequence>
<dbReference type="GeneID" id="115805656"/>
<organism evidence="12 13">
    <name type="scientific">Chanos chanos</name>
    <name type="common">Milkfish</name>
    <name type="synonym">Mugil chanos</name>
    <dbReference type="NCBI Taxonomy" id="29144"/>
    <lineage>
        <taxon>Eukaryota</taxon>
        <taxon>Metazoa</taxon>
        <taxon>Chordata</taxon>
        <taxon>Craniata</taxon>
        <taxon>Vertebrata</taxon>
        <taxon>Euteleostomi</taxon>
        <taxon>Actinopterygii</taxon>
        <taxon>Neopterygii</taxon>
        <taxon>Teleostei</taxon>
        <taxon>Ostariophysi</taxon>
        <taxon>Gonorynchiformes</taxon>
        <taxon>Chanidae</taxon>
        <taxon>Chanos</taxon>
    </lineage>
</organism>
<evidence type="ECO:0000256" key="8">
    <source>
        <dbReference type="ARBA" id="ARBA00023242"/>
    </source>
</evidence>
<accession>A0A6J2UP13</accession>
<evidence type="ECO:0000256" key="2">
    <source>
        <dbReference type="ARBA" id="ARBA00004514"/>
    </source>
</evidence>
<dbReference type="Pfam" id="PF14839">
    <property type="entry name" value="DOR"/>
    <property type="match status" value="1"/>
</dbReference>
<evidence type="ECO:0000256" key="3">
    <source>
        <dbReference type="ARBA" id="ARBA00022490"/>
    </source>
</evidence>
<dbReference type="PANTHER" id="PTHR31671">
    <property type="entry name" value="DIABETES AND OBESITY REGULATED, ISOFORM G"/>
    <property type="match status" value="1"/>
</dbReference>
<keyword evidence="7" id="KW-0804">Transcription</keyword>
<dbReference type="FunCoup" id="A0A6J2UP13">
    <property type="interactions" value="2"/>
</dbReference>
<protein>
    <submittedName>
        <fullName evidence="13">Tumor protein p53-inducible nuclear protein 1</fullName>
    </submittedName>
</protein>
<reference evidence="13" key="1">
    <citation type="submission" date="2025-08" db="UniProtKB">
        <authorList>
            <consortium name="RefSeq"/>
        </authorList>
    </citation>
    <scope>IDENTIFICATION</scope>
</reference>
<dbReference type="GO" id="GO:0031410">
    <property type="term" value="C:cytoplasmic vesicle"/>
    <property type="evidence" value="ECO:0007669"/>
    <property type="project" value="UniProtKB-KW"/>
</dbReference>
<keyword evidence="3" id="KW-0963">Cytoplasm</keyword>
<evidence type="ECO:0000313" key="13">
    <source>
        <dbReference type="RefSeq" id="XP_030622175.1"/>
    </source>
</evidence>
<dbReference type="RefSeq" id="XP_030622175.1">
    <property type="nucleotide sequence ID" value="XM_030766315.1"/>
</dbReference>
<comment type="subcellular location">
    <subcellularLocation>
        <location evidence="2">Cytoplasm</location>
        <location evidence="2">Cytosol</location>
    </subcellularLocation>
    <subcellularLocation>
        <location evidence="1">Cytoplasmic vesicle</location>
        <location evidence="1">Autophagosome</location>
    </subcellularLocation>
    <subcellularLocation>
        <location evidence="10">Nucleus</location>
        <location evidence="10">Nuclear body</location>
    </subcellularLocation>
</comment>
<dbReference type="AlphaFoldDB" id="A0A6J2UP13"/>
<dbReference type="PANTHER" id="PTHR31671:SF4">
    <property type="entry name" value="SI:CH211-260E23.9"/>
    <property type="match status" value="1"/>
</dbReference>
<evidence type="ECO:0000256" key="4">
    <source>
        <dbReference type="ARBA" id="ARBA00023006"/>
    </source>
</evidence>
<evidence type="ECO:0000256" key="5">
    <source>
        <dbReference type="ARBA" id="ARBA00023015"/>
    </source>
</evidence>
<keyword evidence="9" id="KW-0968">Cytoplasmic vesicle</keyword>
<keyword evidence="6" id="KW-0010">Activator</keyword>
<evidence type="ECO:0000256" key="7">
    <source>
        <dbReference type="ARBA" id="ARBA00023163"/>
    </source>
</evidence>
<keyword evidence="5" id="KW-0805">Transcription regulation</keyword>
<dbReference type="GO" id="GO:0005829">
    <property type="term" value="C:cytosol"/>
    <property type="evidence" value="ECO:0007669"/>
    <property type="project" value="UniProtKB-SubCell"/>
</dbReference>
<evidence type="ECO:0000256" key="10">
    <source>
        <dbReference type="ARBA" id="ARBA00034306"/>
    </source>
</evidence>
<evidence type="ECO:0000256" key="1">
    <source>
        <dbReference type="ARBA" id="ARBA00004419"/>
    </source>
</evidence>
<dbReference type="Proteomes" id="UP000504632">
    <property type="component" value="Chromosome 2"/>
</dbReference>
<dbReference type="OrthoDB" id="10041339at2759"/>
<evidence type="ECO:0000256" key="9">
    <source>
        <dbReference type="ARBA" id="ARBA00023329"/>
    </source>
</evidence>
<evidence type="ECO:0000313" key="12">
    <source>
        <dbReference type="Proteomes" id="UP000504632"/>
    </source>
</evidence>
<keyword evidence="12" id="KW-1185">Reference proteome</keyword>